<evidence type="ECO:0000256" key="8">
    <source>
        <dbReference type="ARBA" id="ARBA00022777"/>
    </source>
</evidence>
<evidence type="ECO:0000313" key="16">
    <source>
        <dbReference type="Proteomes" id="UP001595882"/>
    </source>
</evidence>
<dbReference type="RefSeq" id="WP_390249592.1">
    <property type="nucleotide sequence ID" value="NZ_JBHSDT010000003.1"/>
</dbReference>
<dbReference type="InterPro" id="IPR005467">
    <property type="entry name" value="His_kinase_dom"/>
</dbReference>
<dbReference type="PROSITE" id="PS50109">
    <property type="entry name" value="HIS_KIN"/>
    <property type="match status" value="1"/>
</dbReference>
<dbReference type="EMBL" id="JBHSDT010000003">
    <property type="protein sequence ID" value="MFC4402219.1"/>
    <property type="molecule type" value="Genomic_DNA"/>
</dbReference>
<evidence type="ECO:0000256" key="5">
    <source>
        <dbReference type="ARBA" id="ARBA00022553"/>
    </source>
</evidence>
<keyword evidence="11 12" id="KW-0472">Membrane</keyword>
<dbReference type="PANTHER" id="PTHR34220:SF7">
    <property type="entry name" value="SENSOR HISTIDINE KINASE YPDA"/>
    <property type="match status" value="1"/>
</dbReference>
<comment type="caution">
    <text evidence="15">The sequence shown here is derived from an EMBL/GenBank/DDBJ whole genome shotgun (WGS) entry which is preliminary data.</text>
</comment>
<dbReference type="SUPFAM" id="SSF158472">
    <property type="entry name" value="HAMP domain-like"/>
    <property type="match status" value="1"/>
</dbReference>
<evidence type="ECO:0000259" key="14">
    <source>
        <dbReference type="PROSITE" id="PS50885"/>
    </source>
</evidence>
<dbReference type="Proteomes" id="UP001595882">
    <property type="component" value="Unassembled WGS sequence"/>
</dbReference>
<comment type="catalytic activity">
    <reaction evidence="1">
        <text>ATP + protein L-histidine = ADP + protein N-phospho-L-histidine.</text>
        <dbReference type="EC" id="2.7.13.3"/>
    </reaction>
</comment>
<dbReference type="Gene3D" id="3.30.565.10">
    <property type="entry name" value="Histidine kinase-like ATPase, C-terminal domain"/>
    <property type="match status" value="1"/>
</dbReference>
<evidence type="ECO:0000256" key="12">
    <source>
        <dbReference type="SAM" id="Phobius"/>
    </source>
</evidence>
<dbReference type="InterPro" id="IPR050640">
    <property type="entry name" value="Bact_2-comp_sensor_kinase"/>
</dbReference>
<dbReference type="InterPro" id="IPR036890">
    <property type="entry name" value="HATPase_C_sf"/>
</dbReference>
<dbReference type="Gene3D" id="6.10.340.10">
    <property type="match status" value="1"/>
</dbReference>
<keyword evidence="4" id="KW-1003">Cell membrane</keyword>
<keyword evidence="7" id="KW-0547">Nucleotide-binding</keyword>
<dbReference type="InterPro" id="IPR010559">
    <property type="entry name" value="Sig_transdc_His_kin_internal"/>
</dbReference>
<feature type="transmembrane region" description="Helical" evidence="12">
    <location>
        <begin position="7"/>
        <end position="24"/>
    </location>
</feature>
<dbReference type="EC" id="2.7.13.3" evidence="3"/>
<feature type="domain" description="Histidine kinase" evidence="13">
    <location>
        <begin position="362"/>
        <end position="472"/>
    </location>
</feature>
<accession>A0ABV8WVZ3</accession>
<reference evidence="16" key="1">
    <citation type="journal article" date="2019" name="Int. J. Syst. Evol. Microbiol.">
        <title>The Global Catalogue of Microorganisms (GCM) 10K type strain sequencing project: providing services to taxonomists for standard genome sequencing and annotation.</title>
        <authorList>
            <consortium name="The Broad Institute Genomics Platform"/>
            <consortium name="The Broad Institute Genome Sequencing Center for Infectious Disease"/>
            <person name="Wu L."/>
            <person name="Ma J."/>
        </authorList>
    </citation>
    <scope>NUCLEOTIDE SEQUENCE [LARGE SCALE GENOMIC DNA]</scope>
    <source>
        <strain evidence="16">CCUG 37865</strain>
    </source>
</reference>
<evidence type="ECO:0000259" key="13">
    <source>
        <dbReference type="PROSITE" id="PS50109"/>
    </source>
</evidence>
<dbReference type="Pfam" id="PF02518">
    <property type="entry name" value="HATPase_c"/>
    <property type="match status" value="1"/>
</dbReference>
<dbReference type="Pfam" id="PF00672">
    <property type="entry name" value="HAMP"/>
    <property type="match status" value="1"/>
</dbReference>
<keyword evidence="12" id="KW-0812">Transmembrane</keyword>
<evidence type="ECO:0000256" key="11">
    <source>
        <dbReference type="ARBA" id="ARBA00023136"/>
    </source>
</evidence>
<keyword evidence="8 15" id="KW-0418">Kinase</keyword>
<evidence type="ECO:0000313" key="15">
    <source>
        <dbReference type="EMBL" id="MFC4402219.1"/>
    </source>
</evidence>
<name>A0ABV8WVZ3_9BACI</name>
<dbReference type="SMART" id="SM00387">
    <property type="entry name" value="HATPase_c"/>
    <property type="match status" value="1"/>
</dbReference>
<feature type="transmembrane region" description="Helical" evidence="12">
    <location>
        <begin position="174"/>
        <end position="193"/>
    </location>
</feature>
<comment type="subcellular location">
    <subcellularLocation>
        <location evidence="2">Cell membrane</location>
        <topology evidence="2">Multi-pass membrane protein</topology>
    </subcellularLocation>
</comment>
<dbReference type="InterPro" id="IPR003594">
    <property type="entry name" value="HATPase_dom"/>
</dbReference>
<evidence type="ECO:0000256" key="9">
    <source>
        <dbReference type="ARBA" id="ARBA00022840"/>
    </source>
</evidence>
<gene>
    <name evidence="15" type="ORF">ACFOY7_03915</name>
</gene>
<dbReference type="PROSITE" id="PS50885">
    <property type="entry name" value="HAMP"/>
    <property type="match status" value="1"/>
</dbReference>
<evidence type="ECO:0000256" key="4">
    <source>
        <dbReference type="ARBA" id="ARBA00022475"/>
    </source>
</evidence>
<keyword evidence="9" id="KW-0067">ATP-binding</keyword>
<organism evidence="15 16">
    <name type="scientific">Gracilibacillus xinjiangensis</name>
    <dbReference type="NCBI Taxonomy" id="1193282"/>
    <lineage>
        <taxon>Bacteria</taxon>
        <taxon>Bacillati</taxon>
        <taxon>Bacillota</taxon>
        <taxon>Bacilli</taxon>
        <taxon>Bacillales</taxon>
        <taxon>Bacillaceae</taxon>
        <taxon>Gracilibacillus</taxon>
    </lineage>
</organism>
<keyword evidence="5" id="KW-0597">Phosphoprotein</keyword>
<keyword evidence="12" id="KW-1133">Transmembrane helix</keyword>
<keyword evidence="10" id="KW-0902">Two-component regulatory system</keyword>
<proteinExistence type="predicted"/>
<dbReference type="InterPro" id="IPR003660">
    <property type="entry name" value="HAMP_dom"/>
</dbReference>
<dbReference type="GO" id="GO:0004673">
    <property type="term" value="F:protein histidine kinase activity"/>
    <property type="evidence" value="ECO:0007669"/>
    <property type="project" value="UniProtKB-EC"/>
</dbReference>
<evidence type="ECO:0000256" key="10">
    <source>
        <dbReference type="ARBA" id="ARBA00023012"/>
    </source>
</evidence>
<feature type="domain" description="HAMP" evidence="14">
    <location>
        <begin position="195"/>
        <end position="248"/>
    </location>
</feature>
<dbReference type="SMART" id="SM00304">
    <property type="entry name" value="HAMP"/>
    <property type="match status" value="1"/>
</dbReference>
<evidence type="ECO:0000256" key="1">
    <source>
        <dbReference type="ARBA" id="ARBA00000085"/>
    </source>
</evidence>
<keyword evidence="16" id="KW-1185">Reference proteome</keyword>
<sequence>MKIRTKLLIYFGAVLLLVIVMFFVREQNTERIIKLHNESTDHYLLLNQLTSKTDHTFQSLQIYVHEPISENLDYYQVEKQQLIELQQEYDQLTKQGIEKKNYLNILESFLEYSDKTVRAVDNEDVEQYSYTLNEADITADYIHEKTLELLNEELTAYQEYITLEDRRISFTKNMGTATFISIIILSVLFAVWFSDGITRTITKLTNAAKEISSGNYTGKDVEVSTKDELWILTDTFNEMKHNVLESVNEVKEKARLAQLLKEMELRSLQNQINPHFLFNTLNTISKTAYIEGAERTSDLITSISSLLRYNIGNMDRDTTIKDEVGIVKEYFFIQESRFGDRVTFHLTIDEDCMNKPIPCLTLQPIVENAFVHGIEGMAEGARIELDVYQWEHNVCIDIKDNGIGMDKSAIKRILGKDDSDEQVSATGSGHSTGIGLKNVIDRLKLFDKDSEFSIESEPNKGTTIHIRLSWTEGDVN</sequence>
<dbReference type="SUPFAM" id="SSF55874">
    <property type="entry name" value="ATPase domain of HSP90 chaperone/DNA topoisomerase II/histidine kinase"/>
    <property type="match status" value="1"/>
</dbReference>
<dbReference type="PANTHER" id="PTHR34220">
    <property type="entry name" value="SENSOR HISTIDINE KINASE YPDA"/>
    <property type="match status" value="1"/>
</dbReference>
<evidence type="ECO:0000256" key="2">
    <source>
        <dbReference type="ARBA" id="ARBA00004651"/>
    </source>
</evidence>
<dbReference type="CDD" id="cd06225">
    <property type="entry name" value="HAMP"/>
    <property type="match status" value="1"/>
</dbReference>
<keyword evidence="6 15" id="KW-0808">Transferase</keyword>
<evidence type="ECO:0000256" key="6">
    <source>
        <dbReference type="ARBA" id="ARBA00022679"/>
    </source>
</evidence>
<evidence type="ECO:0000256" key="7">
    <source>
        <dbReference type="ARBA" id="ARBA00022741"/>
    </source>
</evidence>
<dbReference type="Pfam" id="PF06580">
    <property type="entry name" value="His_kinase"/>
    <property type="match status" value="1"/>
</dbReference>
<protein>
    <recommendedName>
        <fullName evidence="3">histidine kinase</fullName>
        <ecNumber evidence="3">2.7.13.3</ecNumber>
    </recommendedName>
</protein>
<evidence type="ECO:0000256" key="3">
    <source>
        <dbReference type="ARBA" id="ARBA00012438"/>
    </source>
</evidence>